<dbReference type="Gene3D" id="2.60.120.330">
    <property type="entry name" value="B-lactam Antibiotic, Isopenicillin N Synthase, Chain"/>
    <property type="match status" value="1"/>
</dbReference>
<dbReference type="Pfam" id="PF14226">
    <property type="entry name" value="DIOX_N"/>
    <property type="match status" value="1"/>
</dbReference>
<feature type="domain" description="Fe2OG dioxygenase" evidence="3">
    <location>
        <begin position="187"/>
        <end position="294"/>
    </location>
</feature>
<name>A0A0D2JG96_9EURO</name>
<dbReference type="OrthoDB" id="288590at2759"/>
<gene>
    <name evidence="4" type="ORF">Z520_12063</name>
</gene>
<dbReference type="GO" id="GO:0046872">
    <property type="term" value="F:metal ion binding"/>
    <property type="evidence" value="ECO:0007669"/>
    <property type="project" value="UniProtKB-KW"/>
</dbReference>
<dbReference type="AlphaFoldDB" id="A0A0D2JG96"/>
<keyword evidence="2" id="KW-0479">Metal-binding</keyword>
<reference evidence="4 5" key="1">
    <citation type="submission" date="2015-01" db="EMBL/GenBank/DDBJ databases">
        <title>The Genome Sequence of Fonsecaea multimorphosa CBS 102226.</title>
        <authorList>
            <consortium name="The Broad Institute Genomics Platform"/>
            <person name="Cuomo C."/>
            <person name="de Hoog S."/>
            <person name="Gorbushina A."/>
            <person name="Stielow B."/>
            <person name="Teixiera M."/>
            <person name="Abouelleil A."/>
            <person name="Chapman S.B."/>
            <person name="Priest M."/>
            <person name="Young S.K."/>
            <person name="Wortman J."/>
            <person name="Nusbaum C."/>
            <person name="Birren B."/>
        </authorList>
    </citation>
    <scope>NUCLEOTIDE SEQUENCE [LARGE SCALE GENOMIC DNA]</scope>
    <source>
        <strain evidence="4 5">CBS 102226</strain>
    </source>
</reference>
<comment type="similarity">
    <text evidence="1 2">Belongs to the iron/ascorbate-dependent oxidoreductase family.</text>
</comment>
<dbReference type="InterPro" id="IPR050231">
    <property type="entry name" value="Iron_ascorbate_oxido_reductase"/>
</dbReference>
<evidence type="ECO:0000313" key="4">
    <source>
        <dbReference type="EMBL" id="KIX92182.1"/>
    </source>
</evidence>
<dbReference type="PANTHER" id="PTHR47990">
    <property type="entry name" value="2-OXOGLUTARATE (2OG) AND FE(II)-DEPENDENT OXYGENASE SUPERFAMILY PROTEIN-RELATED"/>
    <property type="match status" value="1"/>
</dbReference>
<evidence type="ECO:0000256" key="1">
    <source>
        <dbReference type="ARBA" id="ARBA00008056"/>
    </source>
</evidence>
<dbReference type="InterPro" id="IPR044861">
    <property type="entry name" value="IPNS-like_FE2OG_OXY"/>
</dbReference>
<dbReference type="PROSITE" id="PS51471">
    <property type="entry name" value="FE2OG_OXY"/>
    <property type="match status" value="1"/>
</dbReference>
<dbReference type="Proteomes" id="UP000053411">
    <property type="component" value="Unassembled WGS sequence"/>
</dbReference>
<protein>
    <recommendedName>
        <fullName evidence="3">Fe2OG dioxygenase domain-containing protein</fullName>
    </recommendedName>
</protein>
<dbReference type="InterPro" id="IPR027443">
    <property type="entry name" value="IPNS-like_sf"/>
</dbReference>
<dbReference type="InterPro" id="IPR005123">
    <property type="entry name" value="Oxoglu/Fe-dep_dioxygenase_dom"/>
</dbReference>
<dbReference type="Pfam" id="PF03171">
    <property type="entry name" value="2OG-FeII_Oxy"/>
    <property type="match status" value="1"/>
</dbReference>
<keyword evidence="2" id="KW-0408">Iron</keyword>
<keyword evidence="5" id="KW-1185">Reference proteome</keyword>
<evidence type="ECO:0000313" key="5">
    <source>
        <dbReference type="Proteomes" id="UP000053411"/>
    </source>
</evidence>
<dbReference type="STRING" id="1442371.A0A0D2JG96"/>
<dbReference type="SUPFAM" id="SSF51197">
    <property type="entry name" value="Clavaminate synthase-like"/>
    <property type="match status" value="1"/>
</dbReference>
<proteinExistence type="inferred from homology"/>
<dbReference type="GeneID" id="27717809"/>
<sequence>MVAKLDLTNLPPFPTDVRTAPIATISLAKILGRDPEETQKVLKACQTYGFFYLDLTDAPTGKTLLSESEELLNLSAEAFNLSDEEKQEFALQKGVSLYGYKSAGTVKATDPDRRPDSTEFLNIGKDHLFGFAESRAYPPVIEEQRPLLKHFSKGAHDLGMLILTTLARELGIDEKTFTERNIFTSTSQDHIRLTKKHPHPADKTAIGLPSHTDFGCVTILFNWLGGLQIQSYEPDRLGQWDYVKPVPGTAIINMGDAMVVFTNGALKSAKHRVVPAPGAQADFDRYSVVYFVRPSNDQPMKPVEGFENQTGTVKVAGKFNDFLGSDKIHLAEEWMAKRTAQMGTYGPGN</sequence>
<dbReference type="InterPro" id="IPR026992">
    <property type="entry name" value="DIOX_N"/>
</dbReference>
<evidence type="ECO:0000256" key="2">
    <source>
        <dbReference type="RuleBase" id="RU003682"/>
    </source>
</evidence>
<organism evidence="4 5">
    <name type="scientific">Fonsecaea multimorphosa CBS 102226</name>
    <dbReference type="NCBI Taxonomy" id="1442371"/>
    <lineage>
        <taxon>Eukaryota</taxon>
        <taxon>Fungi</taxon>
        <taxon>Dikarya</taxon>
        <taxon>Ascomycota</taxon>
        <taxon>Pezizomycotina</taxon>
        <taxon>Eurotiomycetes</taxon>
        <taxon>Chaetothyriomycetidae</taxon>
        <taxon>Chaetothyriales</taxon>
        <taxon>Herpotrichiellaceae</taxon>
        <taxon>Fonsecaea</taxon>
    </lineage>
</organism>
<dbReference type="VEuPathDB" id="FungiDB:Z520_12063"/>
<evidence type="ECO:0000259" key="3">
    <source>
        <dbReference type="PROSITE" id="PS51471"/>
    </source>
</evidence>
<accession>A0A0D2JG96</accession>
<dbReference type="RefSeq" id="XP_016626305.1">
    <property type="nucleotide sequence ID" value="XM_016782550.1"/>
</dbReference>
<dbReference type="GO" id="GO:0044283">
    <property type="term" value="P:small molecule biosynthetic process"/>
    <property type="evidence" value="ECO:0007669"/>
    <property type="project" value="UniProtKB-ARBA"/>
</dbReference>
<keyword evidence="2" id="KW-0560">Oxidoreductase</keyword>
<dbReference type="GO" id="GO:0016491">
    <property type="term" value="F:oxidoreductase activity"/>
    <property type="evidence" value="ECO:0007669"/>
    <property type="project" value="UniProtKB-KW"/>
</dbReference>
<dbReference type="EMBL" id="KN848108">
    <property type="protein sequence ID" value="KIX92182.1"/>
    <property type="molecule type" value="Genomic_DNA"/>
</dbReference>